<evidence type="ECO:0000313" key="3">
    <source>
        <dbReference type="Proteomes" id="UP001303046"/>
    </source>
</evidence>
<name>A0ABR1BIZ7_NECAM</name>
<gene>
    <name evidence="2" type="primary">Necator_chrI.g345</name>
    <name evidence="2" type="ORF">RB195_004224</name>
</gene>
<accession>A0ABR1BIZ7</accession>
<feature type="compositionally biased region" description="Basic residues" evidence="1">
    <location>
        <begin position="67"/>
        <end position="79"/>
    </location>
</feature>
<proteinExistence type="predicted"/>
<feature type="compositionally biased region" description="Basic and acidic residues" evidence="1">
    <location>
        <begin position="48"/>
        <end position="66"/>
    </location>
</feature>
<protein>
    <submittedName>
        <fullName evidence="2">Uncharacterized protein</fullName>
    </submittedName>
</protein>
<evidence type="ECO:0000313" key="2">
    <source>
        <dbReference type="EMBL" id="KAK6725776.1"/>
    </source>
</evidence>
<organism evidence="2 3">
    <name type="scientific">Necator americanus</name>
    <name type="common">Human hookworm</name>
    <dbReference type="NCBI Taxonomy" id="51031"/>
    <lineage>
        <taxon>Eukaryota</taxon>
        <taxon>Metazoa</taxon>
        <taxon>Ecdysozoa</taxon>
        <taxon>Nematoda</taxon>
        <taxon>Chromadorea</taxon>
        <taxon>Rhabditida</taxon>
        <taxon>Rhabditina</taxon>
        <taxon>Rhabditomorpha</taxon>
        <taxon>Strongyloidea</taxon>
        <taxon>Ancylostomatidae</taxon>
        <taxon>Bunostominae</taxon>
        <taxon>Necator</taxon>
    </lineage>
</organism>
<keyword evidence="3" id="KW-1185">Reference proteome</keyword>
<sequence>MFFVRKKKSFQRVSGVVAMRTDGRTAATSGWLKKPKSNRVLVESSDSPPRRARLEADEKRTQENMRRRGLGHKNATKMS</sequence>
<reference evidence="2 3" key="1">
    <citation type="submission" date="2023-08" db="EMBL/GenBank/DDBJ databases">
        <title>A Necator americanus chromosomal reference genome.</title>
        <authorList>
            <person name="Ilik V."/>
            <person name="Petrzelkova K.J."/>
            <person name="Pardy F."/>
            <person name="Fuh T."/>
            <person name="Niatou-Singa F.S."/>
            <person name="Gouil Q."/>
            <person name="Baker L."/>
            <person name="Ritchie M.E."/>
            <person name="Jex A.R."/>
            <person name="Gazzola D."/>
            <person name="Li H."/>
            <person name="Toshio Fujiwara R."/>
            <person name="Zhan B."/>
            <person name="Aroian R.V."/>
            <person name="Pafco B."/>
            <person name="Schwarz E.M."/>
        </authorList>
    </citation>
    <scope>NUCLEOTIDE SEQUENCE [LARGE SCALE GENOMIC DNA]</scope>
    <source>
        <strain evidence="2 3">Aroian</strain>
        <tissue evidence="2">Whole animal</tissue>
    </source>
</reference>
<evidence type="ECO:0000256" key="1">
    <source>
        <dbReference type="SAM" id="MobiDB-lite"/>
    </source>
</evidence>
<dbReference type="Proteomes" id="UP001303046">
    <property type="component" value="Unassembled WGS sequence"/>
</dbReference>
<comment type="caution">
    <text evidence="2">The sequence shown here is derived from an EMBL/GenBank/DDBJ whole genome shotgun (WGS) entry which is preliminary data.</text>
</comment>
<dbReference type="EMBL" id="JAVFWL010000001">
    <property type="protein sequence ID" value="KAK6725776.1"/>
    <property type="molecule type" value="Genomic_DNA"/>
</dbReference>
<feature type="region of interest" description="Disordered" evidence="1">
    <location>
        <begin position="37"/>
        <end position="79"/>
    </location>
</feature>